<name>A0ABM6F3E7_9BURK</name>
<proteinExistence type="predicted"/>
<dbReference type="Proteomes" id="UP000177515">
    <property type="component" value="Chromosome 1"/>
</dbReference>
<feature type="transmembrane region" description="Helical" evidence="1">
    <location>
        <begin position="14"/>
        <end position="47"/>
    </location>
</feature>
<protein>
    <submittedName>
        <fullName evidence="2">Uncharacterized protein</fullName>
    </submittedName>
</protein>
<keyword evidence="1" id="KW-0812">Transmembrane</keyword>
<evidence type="ECO:0000256" key="1">
    <source>
        <dbReference type="SAM" id="Phobius"/>
    </source>
</evidence>
<organism evidence="2 3">
    <name type="scientific">Cupriavidus malaysiensis</name>
    <dbReference type="NCBI Taxonomy" id="367825"/>
    <lineage>
        <taxon>Bacteria</taxon>
        <taxon>Pseudomonadati</taxon>
        <taxon>Pseudomonadota</taxon>
        <taxon>Betaproteobacteria</taxon>
        <taxon>Burkholderiales</taxon>
        <taxon>Burkholderiaceae</taxon>
        <taxon>Cupriavidus</taxon>
    </lineage>
</organism>
<keyword evidence="1" id="KW-1133">Transmembrane helix</keyword>
<keyword evidence="3" id="KW-1185">Reference proteome</keyword>
<dbReference type="RefSeq" id="WP_071068980.1">
    <property type="nucleotide sequence ID" value="NZ_CP017754.1"/>
</dbReference>
<reference evidence="2 3" key="1">
    <citation type="submission" date="2016-10" db="EMBL/GenBank/DDBJ databases">
        <title>Complete genome sequences of three Cupriavidus strains isolated from various Malaysian environments.</title>
        <authorList>
            <person name="Abdullah A.A.-A."/>
            <person name="Shafie N.A.H."/>
            <person name="Lau N.S."/>
        </authorList>
    </citation>
    <scope>NUCLEOTIDE SEQUENCE [LARGE SCALE GENOMIC DNA]</scope>
    <source>
        <strain evidence="2 3">USMAA1020</strain>
    </source>
</reference>
<dbReference type="EMBL" id="CP017754">
    <property type="protein sequence ID" value="AOZ05887.1"/>
    <property type="molecule type" value="Genomic_DNA"/>
</dbReference>
<keyword evidence="1" id="KW-0472">Membrane</keyword>
<sequence>MFLFDPFAPVGSDFLVFCQMVVCFFEIVLFSMVILATTVIGVGIFALILDALAGGNADTKDTPQKRADGGPAASIASSTDAAQTGLQSIALDAAVHQLTDAVTHSQGTLF</sequence>
<accession>A0ABM6F3E7</accession>
<evidence type="ECO:0000313" key="3">
    <source>
        <dbReference type="Proteomes" id="UP000177515"/>
    </source>
</evidence>
<gene>
    <name evidence="2" type="ORF">BKK80_08685</name>
</gene>
<evidence type="ECO:0000313" key="2">
    <source>
        <dbReference type="EMBL" id="AOZ05887.1"/>
    </source>
</evidence>